<dbReference type="Proteomes" id="UP001595880">
    <property type="component" value="Unassembled WGS sequence"/>
</dbReference>
<name>A0ABV8W0S8_9BACI</name>
<gene>
    <name evidence="1" type="ORF">ACFOZ1_13650</name>
</gene>
<keyword evidence="2" id="KW-1185">Reference proteome</keyword>
<dbReference type="Gene3D" id="3.40.50.1000">
    <property type="entry name" value="HAD superfamily/HAD-like"/>
    <property type="match status" value="1"/>
</dbReference>
<dbReference type="InterPro" id="IPR036412">
    <property type="entry name" value="HAD-like_sf"/>
</dbReference>
<dbReference type="GO" id="GO:0016787">
    <property type="term" value="F:hydrolase activity"/>
    <property type="evidence" value="ECO:0007669"/>
    <property type="project" value="UniProtKB-KW"/>
</dbReference>
<dbReference type="InterPro" id="IPR000150">
    <property type="entry name" value="Cof"/>
</dbReference>
<dbReference type="PANTHER" id="PTHR10000:SF8">
    <property type="entry name" value="HAD SUPERFAMILY HYDROLASE-LIKE, TYPE 3"/>
    <property type="match status" value="1"/>
</dbReference>
<protein>
    <submittedName>
        <fullName evidence="1">HAD family hydrolase</fullName>
        <ecNumber evidence="1">3.-.-.-</ecNumber>
        <ecNumber evidence="1">3.1.3.-</ecNumber>
    </submittedName>
</protein>
<dbReference type="SFLD" id="SFLDG01140">
    <property type="entry name" value="C2.B:_Phosphomannomutase_and_P"/>
    <property type="match status" value="1"/>
</dbReference>
<comment type="caution">
    <text evidence="1">The sequence shown here is derived from an EMBL/GenBank/DDBJ whole genome shotgun (WGS) entry which is preliminary data.</text>
</comment>
<dbReference type="NCBIfam" id="TIGR01484">
    <property type="entry name" value="HAD-SF-IIB"/>
    <property type="match status" value="1"/>
</dbReference>
<keyword evidence="1" id="KW-0378">Hydrolase</keyword>
<dbReference type="Pfam" id="PF08282">
    <property type="entry name" value="Hydrolase_3"/>
    <property type="match status" value="1"/>
</dbReference>
<dbReference type="RefSeq" id="WP_390200162.1">
    <property type="nucleotide sequence ID" value="NZ_JBHSDV010000005.1"/>
</dbReference>
<dbReference type="EMBL" id="JBHSDV010000005">
    <property type="protein sequence ID" value="MFC4388841.1"/>
    <property type="molecule type" value="Genomic_DNA"/>
</dbReference>
<dbReference type="NCBIfam" id="TIGR00099">
    <property type="entry name" value="Cof-subfamily"/>
    <property type="match status" value="1"/>
</dbReference>
<evidence type="ECO:0000313" key="1">
    <source>
        <dbReference type="EMBL" id="MFC4388841.1"/>
    </source>
</evidence>
<dbReference type="SUPFAM" id="SSF56784">
    <property type="entry name" value="HAD-like"/>
    <property type="match status" value="1"/>
</dbReference>
<dbReference type="EC" id="3.1.3.-" evidence="1"/>
<dbReference type="SFLD" id="SFLDS00003">
    <property type="entry name" value="Haloacid_Dehalogenase"/>
    <property type="match status" value="1"/>
</dbReference>
<reference evidence="2" key="1">
    <citation type="journal article" date="2019" name="Int. J. Syst. Evol. Microbiol.">
        <title>The Global Catalogue of Microorganisms (GCM) 10K type strain sequencing project: providing services to taxonomists for standard genome sequencing and annotation.</title>
        <authorList>
            <consortium name="The Broad Institute Genomics Platform"/>
            <consortium name="The Broad Institute Genome Sequencing Center for Infectious Disease"/>
            <person name="Wu L."/>
            <person name="Ma J."/>
        </authorList>
    </citation>
    <scope>NUCLEOTIDE SEQUENCE [LARGE SCALE GENOMIC DNA]</scope>
    <source>
        <strain evidence="2">KACC 14058</strain>
    </source>
</reference>
<proteinExistence type="predicted"/>
<dbReference type="EC" id="3.-.-.-" evidence="1"/>
<accession>A0ABV8W0S8</accession>
<evidence type="ECO:0000313" key="2">
    <source>
        <dbReference type="Proteomes" id="UP001595880"/>
    </source>
</evidence>
<dbReference type="Gene3D" id="3.30.1240.10">
    <property type="match status" value="1"/>
</dbReference>
<sequence length="263" mass="29650">MIKLFATDLDGTLLKKQNLIKDDDIHAIKSLEKLDIDFAIATGRMDRDIVEICKEMNQKAYRVSQNGAFVVDVNNSSLHAHTFDGSISKLIHEQITSLPNLVCVTTADEFYISKKNEQIKSLENFLYYPLVEGIDFADRYGEDIHVSKFMIIGETTQLVSVQIEIEAQFSQYIETYISDPTCLDIVPKGVSKADGLLRLAKQLEIEPNEIAVIGDSFNDVPMFGLTDYSFAMKDAPTEVRQKANYVVHDVKDAIHQITSLIHQ</sequence>
<dbReference type="PANTHER" id="PTHR10000">
    <property type="entry name" value="PHOSPHOSERINE PHOSPHATASE"/>
    <property type="match status" value="1"/>
</dbReference>
<organism evidence="1 2">
    <name type="scientific">Gracilibacillus marinus</name>
    <dbReference type="NCBI Taxonomy" id="630535"/>
    <lineage>
        <taxon>Bacteria</taxon>
        <taxon>Bacillati</taxon>
        <taxon>Bacillota</taxon>
        <taxon>Bacilli</taxon>
        <taxon>Bacillales</taxon>
        <taxon>Bacillaceae</taxon>
        <taxon>Gracilibacillus</taxon>
    </lineage>
</organism>
<dbReference type="InterPro" id="IPR023214">
    <property type="entry name" value="HAD_sf"/>
</dbReference>
<dbReference type="InterPro" id="IPR006379">
    <property type="entry name" value="HAD-SF_hydro_IIB"/>
</dbReference>